<sequence length="180" mass="21017">MKKVKYRFYVDYEKEEQWVNEMAQNGWHFKKIMVFRYTLVKGEPGAYIYRNELLAGLALKNKNDYLEFLKESGIEVVNKFGGWAYFRKKAAEGPFEIYTDTSSKISYYNRILNLFTVLFLGNLIMGIFNLMVSDHASYRGTISSTAGIFGIATAILILIPNIKIYRRKNAIKEQQQIFEE</sequence>
<feature type="transmembrane region" description="Helical" evidence="1">
    <location>
        <begin position="138"/>
        <end position="159"/>
    </location>
</feature>
<keyword evidence="1" id="KW-0812">Transmembrane</keyword>
<evidence type="ECO:0000256" key="1">
    <source>
        <dbReference type="SAM" id="Phobius"/>
    </source>
</evidence>
<feature type="transmembrane region" description="Helical" evidence="1">
    <location>
        <begin position="111"/>
        <end position="132"/>
    </location>
</feature>
<protein>
    <submittedName>
        <fullName evidence="2">DUF2812 domain-containing protein</fullName>
    </submittedName>
</protein>
<dbReference type="RefSeq" id="WP_151701583.1">
    <property type="nucleotide sequence ID" value="NZ_CP031223.1"/>
</dbReference>
<dbReference type="AlphaFoldDB" id="A0A5J6STC9"/>
<dbReference type="EMBL" id="CP031223">
    <property type="protein sequence ID" value="QFG00703.1"/>
    <property type="molecule type" value="Genomic_DNA"/>
</dbReference>
<gene>
    <name evidence="2" type="ORF">PB01_18935</name>
</gene>
<evidence type="ECO:0000313" key="2">
    <source>
        <dbReference type="EMBL" id="QFG00703.1"/>
    </source>
</evidence>
<evidence type="ECO:0000313" key="3">
    <source>
        <dbReference type="Proteomes" id="UP000325517"/>
    </source>
</evidence>
<accession>A0A5J6STC9</accession>
<dbReference type="Proteomes" id="UP000325517">
    <property type="component" value="Chromosome"/>
</dbReference>
<keyword evidence="1" id="KW-0472">Membrane</keyword>
<dbReference type="Pfam" id="PF11193">
    <property type="entry name" value="DUF2812"/>
    <property type="match status" value="1"/>
</dbReference>
<dbReference type="OrthoDB" id="8757095at2"/>
<dbReference type="InterPro" id="IPR021359">
    <property type="entry name" value="DUF2812"/>
</dbReference>
<name>A0A5J6STC9_9BACI</name>
<keyword evidence="3" id="KW-1185">Reference proteome</keyword>
<reference evidence="2 3" key="1">
    <citation type="submission" date="2018-07" db="EMBL/GenBank/DDBJ databases">
        <title>Complete genome sequence of Psychrobacillus sp. PB01, isolated from iceberg, and comparative genome analysis of Psychrobacillus strains.</title>
        <authorList>
            <person name="Lee P.C."/>
        </authorList>
    </citation>
    <scope>NUCLEOTIDE SEQUENCE [LARGE SCALE GENOMIC DNA]</scope>
    <source>
        <strain evidence="2 3">PB01</strain>
    </source>
</reference>
<keyword evidence="1" id="KW-1133">Transmembrane helix</keyword>
<dbReference type="KEGG" id="psyo:PB01_18935"/>
<organism evidence="2 3">
    <name type="scientific">Psychrobacillus glaciei</name>
    <dbReference type="NCBI Taxonomy" id="2283160"/>
    <lineage>
        <taxon>Bacteria</taxon>
        <taxon>Bacillati</taxon>
        <taxon>Bacillota</taxon>
        <taxon>Bacilli</taxon>
        <taxon>Bacillales</taxon>
        <taxon>Bacillaceae</taxon>
        <taxon>Psychrobacillus</taxon>
    </lineage>
</organism>
<proteinExistence type="predicted"/>